<dbReference type="AlphaFoldDB" id="I3IGR9"/>
<name>I3IGR9_9BACT</name>
<dbReference type="eggNOG" id="ENOG502Z81Z">
    <property type="taxonomic scope" value="Bacteria"/>
</dbReference>
<accession>I3IGR9</accession>
<evidence type="ECO:0000313" key="2">
    <source>
        <dbReference type="EMBL" id="GAB60914.1"/>
    </source>
</evidence>
<proteinExistence type="predicted"/>
<comment type="caution">
    <text evidence="2">The sequence shown here is derived from an EMBL/GenBank/DDBJ whole genome shotgun (WGS) entry which is preliminary data.</text>
</comment>
<protein>
    <recommendedName>
        <fullName evidence="1">Restriction endonuclease type II NotI domain-containing protein</fullName>
    </recommendedName>
</protein>
<dbReference type="Pfam" id="PF12183">
    <property type="entry name" value="NotI"/>
    <property type="match status" value="1"/>
</dbReference>
<dbReference type="InterPro" id="IPR022009">
    <property type="entry name" value="Resctriction_endonuc_II_NotI"/>
</dbReference>
<dbReference type="Proteomes" id="UP000002985">
    <property type="component" value="Unassembled WGS sequence"/>
</dbReference>
<keyword evidence="3" id="KW-1185">Reference proteome</keyword>
<reference evidence="2 3" key="1">
    <citation type="journal article" date="2012" name="FEBS Lett.">
        <title>Anammox organism KSU-1 expresses a NirK-type copper-containing nitrite reductase instead of a NirS-type with cytochrome cd1.</title>
        <authorList>
            <person name="Hira D."/>
            <person name="Toh H."/>
            <person name="Migita C.T."/>
            <person name="Okubo H."/>
            <person name="Nishiyama T."/>
            <person name="Hattori M."/>
            <person name="Furukawa K."/>
            <person name="Fujii T."/>
        </authorList>
    </citation>
    <scope>NUCLEOTIDE SEQUENCE [LARGE SCALE GENOMIC DNA]</scope>
</reference>
<dbReference type="STRING" id="247490.KSU1_B0057"/>
<evidence type="ECO:0000259" key="1">
    <source>
        <dbReference type="Pfam" id="PF12183"/>
    </source>
</evidence>
<feature type="domain" description="Restriction endonuclease type II NotI" evidence="1">
    <location>
        <begin position="31"/>
        <end position="206"/>
    </location>
</feature>
<evidence type="ECO:0000313" key="3">
    <source>
        <dbReference type="Proteomes" id="UP000002985"/>
    </source>
</evidence>
<sequence>MTKSVLVTKVAGLYGLSAFQPADWKALAAAQQCPFLNRKCLKNRKSDPEITIGTCTVVYGRQPQPVIICPFRLLDRRQVFTDCVHLRKLHEPGNELRIVAELAVPGGSIGYCLVSVRDGKPRDFIGIELQTLDTTGTVWPERQRFLRQHKVYVNREHATSDKPFGMNWKMTAKTILVQLNHKITTFEHLHKRLVLVLQDCLLDYMRREFAFDHIKGIRDGDPMQFHAYELRKESAAYRLKLRERISTDAAGIALCLGLQVDTKVELQLMLDQIEAKLPQSTLLTVGVGLVPVPEVTDIKADEK</sequence>
<dbReference type="EMBL" id="BAFH01000002">
    <property type="protein sequence ID" value="GAB60914.1"/>
    <property type="molecule type" value="Genomic_DNA"/>
</dbReference>
<gene>
    <name evidence="2" type="ORF">KSU1_B0057</name>
</gene>
<dbReference type="OrthoDB" id="581147at2"/>
<organism evidence="2 3">
    <name type="scientific">Candidatus Jettenia caeni</name>
    <dbReference type="NCBI Taxonomy" id="247490"/>
    <lineage>
        <taxon>Bacteria</taxon>
        <taxon>Pseudomonadati</taxon>
        <taxon>Planctomycetota</taxon>
        <taxon>Candidatus Brocadiia</taxon>
        <taxon>Candidatus Brocadiales</taxon>
        <taxon>Candidatus Brocadiaceae</taxon>
        <taxon>Candidatus Jettenia</taxon>
    </lineage>
</organism>